<dbReference type="Gene3D" id="1.25.40.590">
    <property type="entry name" value="Type IV / VI secretion system, DotU"/>
    <property type="match status" value="1"/>
</dbReference>
<dbReference type="InterPro" id="IPR038522">
    <property type="entry name" value="T4/T6SS_DotU_sf"/>
</dbReference>
<protein>
    <recommendedName>
        <fullName evidence="2">Type IV / VI secretion system DotU domain-containing protein</fullName>
    </recommendedName>
</protein>
<dbReference type="PANTHER" id="PTHR38033:SF1">
    <property type="entry name" value="DOTU FAMILY TYPE IV_VI SECRETION SYSTEM PROTEIN"/>
    <property type="match status" value="1"/>
</dbReference>
<reference evidence="4" key="1">
    <citation type="journal article" date="2019" name="Int. J. Syst. Evol. Microbiol.">
        <title>The Global Catalogue of Microorganisms (GCM) 10K type strain sequencing project: providing services to taxonomists for standard genome sequencing and annotation.</title>
        <authorList>
            <consortium name="The Broad Institute Genomics Platform"/>
            <consortium name="The Broad Institute Genome Sequencing Center for Infectious Disease"/>
            <person name="Wu L."/>
            <person name="Ma J."/>
        </authorList>
    </citation>
    <scope>NUCLEOTIDE SEQUENCE [LARGE SCALE GENOMIC DNA]</scope>
    <source>
        <strain evidence="4">JCM 11590</strain>
    </source>
</reference>
<feature type="transmembrane region" description="Helical" evidence="1">
    <location>
        <begin position="244"/>
        <end position="266"/>
    </location>
</feature>
<dbReference type="RefSeq" id="WP_188636472.1">
    <property type="nucleotide sequence ID" value="NZ_BMNN01000004.1"/>
</dbReference>
<evidence type="ECO:0000256" key="1">
    <source>
        <dbReference type="SAM" id="Phobius"/>
    </source>
</evidence>
<proteinExistence type="predicted"/>
<keyword evidence="1" id="KW-0472">Membrane</keyword>
<name>A0ABQ2CQR7_9GAMM</name>
<dbReference type="EMBL" id="BMNN01000004">
    <property type="protein sequence ID" value="GGJ02923.1"/>
    <property type="molecule type" value="Genomic_DNA"/>
</dbReference>
<organism evidence="3 4">
    <name type="scientific">Halopseudomonas pertucinogena</name>
    <dbReference type="NCBI Taxonomy" id="86175"/>
    <lineage>
        <taxon>Bacteria</taxon>
        <taxon>Pseudomonadati</taxon>
        <taxon>Pseudomonadota</taxon>
        <taxon>Gammaproteobacteria</taxon>
        <taxon>Pseudomonadales</taxon>
        <taxon>Pseudomonadaceae</taxon>
        <taxon>Halopseudomonas</taxon>
    </lineage>
</organism>
<feature type="domain" description="Type IV / VI secretion system DotU" evidence="2">
    <location>
        <begin position="62"/>
        <end position="264"/>
    </location>
</feature>
<sequence>MIKDMEHSQDDRTVILNRSGEPPAKTALTDFGSAPRMEKIEQRMVYAARRRDAGSFNPSLNPLISLAASLLSEVVRLKNTYQAEDLHSLKDRLSAEIRLFEHHALQDSGDSSEVMAARYVLCTAIDEAVATTPWGNESAWSQMSLLSSFHNETFGGEKFFQLLERLSRNPVKHLHLLELMYLCLSLGFEGKYRVMPRGTLELEVIRDSLYRQIRQLRGDVPSEISPHWQGLQGERGQFVRAAPWWAVALFTLLCLSIMYGGFSWVLREQRHHVMQGYETIVSPAAVQTILRDDS</sequence>
<evidence type="ECO:0000313" key="3">
    <source>
        <dbReference type="EMBL" id="GGJ02923.1"/>
    </source>
</evidence>
<dbReference type="Pfam" id="PF09850">
    <property type="entry name" value="DotU"/>
    <property type="match status" value="1"/>
</dbReference>
<gene>
    <name evidence="3" type="ORF">GCM10009083_19720</name>
</gene>
<dbReference type="PANTHER" id="PTHR38033">
    <property type="entry name" value="MEMBRANE PROTEIN-RELATED"/>
    <property type="match status" value="1"/>
</dbReference>
<evidence type="ECO:0000259" key="2">
    <source>
        <dbReference type="Pfam" id="PF09850"/>
    </source>
</evidence>
<dbReference type="InterPro" id="IPR017732">
    <property type="entry name" value="T4/T6SS_DotU"/>
</dbReference>
<keyword evidence="4" id="KW-1185">Reference proteome</keyword>
<accession>A0ABQ2CQR7</accession>
<dbReference type="NCBIfam" id="NF038228">
    <property type="entry name" value="IcmH_DotU_IVB"/>
    <property type="match status" value="1"/>
</dbReference>
<dbReference type="NCBIfam" id="TIGR03349">
    <property type="entry name" value="IV_VI_DotU"/>
    <property type="match status" value="1"/>
</dbReference>
<dbReference type="Proteomes" id="UP000633263">
    <property type="component" value="Unassembled WGS sequence"/>
</dbReference>
<evidence type="ECO:0000313" key="4">
    <source>
        <dbReference type="Proteomes" id="UP000633263"/>
    </source>
</evidence>
<keyword evidence="1" id="KW-0812">Transmembrane</keyword>
<comment type="caution">
    <text evidence="3">The sequence shown here is derived from an EMBL/GenBank/DDBJ whole genome shotgun (WGS) entry which is preliminary data.</text>
</comment>
<keyword evidence="1" id="KW-1133">Transmembrane helix</keyword>